<sequence length="454" mass="52460">MNFLLVQLQTTKMKVLVINKHGQPLMPTSPRKARLLLSSGKAKIVGRDPFTIQLIYGSSGYKQEVTLGIDAGYQHIGFSAITEKEELIGGELELLDGVSERITERFKYRRQRRNRLRHRAPRFDNRTREEGWLTPSVQHKLDTHIKIVERIKSILPVTKIIIETANFDIQKIKNPKIEGKQYQEGEQLGYYNLTCYIRHRDGYKCQNPNCKGKSEVLQIHHIGYWKIPPDRSDRPGNLITLCEKCHTPANHEKGKLLFGWEPKVKSFKPETFMSTIYGKLLNILNAEQAYGYETKFNREQLQLPKTHHNDAFVIAGGSTQIRSTPLILEQIRRNKRSMEQFYDAKYIDTKTKEKTSGSILSSGRRTRNKNLNSENLRVYRGHKVSKGQRRIKKQRYPYNPNDYIEFENNKYRVIGMQNLGTGVKIANYPGVNNKVVSVSKVKPIKRRSGICTST</sequence>
<organism evidence="2 3">
    <name type="scientific">Dulcicalothrix desertica PCC 7102</name>
    <dbReference type="NCBI Taxonomy" id="232991"/>
    <lineage>
        <taxon>Bacteria</taxon>
        <taxon>Bacillati</taxon>
        <taxon>Cyanobacteriota</taxon>
        <taxon>Cyanophyceae</taxon>
        <taxon>Nostocales</taxon>
        <taxon>Calotrichaceae</taxon>
        <taxon>Dulcicalothrix</taxon>
    </lineage>
</organism>
<evidence type="ECO:0000313" key="3">
    <source>
        <dbReference type="Proteomes" id="UP000271624"/>
    </source>
</evidence>
<dbReference type="CDD" id="cd00085">
    <property type="entry name" value="HNHc"/>
    <property type="match status" value="1"/>
</dbReference>
<dbReference type="GO" id="GO:0003676">
    <property type="term" value="F:nucleic acid binding"/>
    <property type="evidence" value="ECO:0007669"/>
    <property type="project" value="InterPro"/>
</dbReference>
<dbReference type="EMBL" id="RSCL01000026">
    <property type="protein sequence ID" value="RUS99340.1"/>
    <property type="molecule type" value="Genomic_DNA"/>
</dbReference>
<dbReference type="Gene3D" id="1.10.30.50">
    <property type="match status" value="1"/>
</dbReference>
<dbReference type="NCBIfam" id="NF040563">
    <property type="entry name" value="guided_IscB"/>
    <property type="match status" value="1"/>
</dbReference>
<feature type="domain" description="HNH nuclease" evidence="1">
    <location>
        <begin position="192"/>
        <end position="247"/>
    </location>
</feature>
<dbReference type="InterPro" id="IPR003615">
    <property type="entry name" value="HNH_nuc"/>
</dbReference>
<dbReference type="InterPro" id="IPR025938">
    <property type="entry name" value="RRXRR_dom"/>
</dbReference>
<protein>
    <recommendedName>
        <fullName evidence="1">HNH nuclease domain-containing protein</fullName>
    </recommendedName>
</protein>
<dbReference type="Pfam" id="PF14239">
    <property type="entry name" value="RRXRR"/>
    <property type="match status" value="1"/>
</dbReference>
<comment type="caution">
    <text evidence="2">The sequence shown here is derived from an EMBL/GenBank/DDBJ whole genome shotgun (WGS) entry which is preliminary data.</text>
</comment>
<dbReference type="InterPro" id="IPR047693">
    <property type="entry name" value="RNA-guided_IscB-like"/>
</dbReference>
<evidence type="ECO:0000313" key="2">
    <source>
        <dbReference type="EMBL" id="RUS99340.1"/>
    </source>
</evidence>
<proteinExistence type="predicted"/>
<reference evidence="2" key="1">
    <citation type="submission" date="2018-12" db="EMBL/GenBank/DDBJ databases">
        <authorList>
            <person name="Will S."/>
            <person name="Neumann-Schaal M."/>
            <person name="Henke P."/>
        </authorList>
    </citation>
    <scope>NUCLEOTIDE SEQUENCE</scope>
    <source>
        <strain evidence="2">PCC 7102</strain>
    </source>
</reference>
<dbReference type="GO" id="GO:0008270">
    <property type="term" value="F:zinc ion binding"/>
    <property type="evidence" value="ECO:0007669"/>
    <property type="project" value="InterPro"/>
</dbReference>
<dbReference type="SMART" id="SM00507">
    <property type="entry name" value="HNHc"/>
    <property type="match status" value="1"/>
</dbReference>
<gene>
    <name evidence="2" type="ORF">DSM106972_077820</name>
</gene>
<dbReference type="InterPro" id="IPR002711">
    <property type="entry name" value="HNH"/>
</dbReference>
<reference evidence="2" key="2">
    <citation type="journal article" date="2019" name="Genome Biol. Evol.">
        <title>Day and night: Metabolic profiles and evolutionary relationships of six axenic non-marine cyanobacteria.</title>
        <authorList>
            <person name="Will S.E."/>
            <person name="Henke P."/>
            <person name="Boedeker C."/>
            <person name="Huang S."/>
            <person name="Brinkmann H."/>
            <person name="Rohde M."/>
            <person name="Jarek M."/>
            <person name="Friedl T."/>
            <person name="Seufert S."/>
            <person name="Schumacher M."/>
            <person name="Overmann J."/>
            <person name="Neumann-Schaal M."/>
            <person name="Petersen J."/>
        </authorList>
    </citation>
    <scope>NUCLEOTIDE SEQUENCE [LARGE SCALE GENOMIC DNA]</scope>
    <source>
        <strain evidence="2">PCC 7102</strain>
    </source>
</reference>
<evidence type="ECO:0000259" key="1">
    <source>
        <dbReference type="SMART" id="SM00507"/>
    </source>
</evidence>
<dbReference type="Pfam" id="PF01844">
    <property type="entry name" value="HNH"/>
    <property type="match status" value="1"/>
</dbReference>
<keyword evidence="3" id="KW-1185">Reference proteome</keyword>
<dbReference type="AlphaFoldDB" id="A0A3S1AU87"/>
<accession>A0A3S1AU87</accession>
<name>A0A3S1AU87_9CYAN</name>
<dbReference type="GO" id="GO:0004519">
    <property type="term" value="F:endonuclease activity"/>
    <property type="evidence" value="ECO:0007669"/>
    <property type="project" value="InterPro"/>
</dbReference>
<dbReference type="Proteomes" id="UP000271624">
    <property type="component" value="Unassembled WGS sequence"/>
</dbReference>